<evidence type="ECO:0008006" key="6">
    <source>
        <dbReference type="Google" id="ProtNLM"/>
    </source>
</evidence>
<name>A0ABN2TXC1_9MICO</name>
<dbReference type="InterPro" id="IPR051908">
    <property type="entry name" value="Ribosomal_N-acetyltransferase"/>
</dbReference>
<sequence>MPRPYAGVVTAQPTVRDGELVLRPWRLEDSDATRHLHDDEIARWFDVPAAHPSEQEHRSWIERTGTEWAERSRATFVVEWRGHAAGTVDVRLQDPAVGVLSWAVYAPFRGRGLGWRAVRLLVEWSFDALALDRVEAHVNPRNRASVRTALRAGLRREGLLRGNARLAGVTQDTLVLGRLRGDAHPDSREGFTAMLDSTLPTKRAIAQGVLRSTTGRILLCELVYKGEWDLPGGVVDRHESPAACVVREVREELDLTVVAGRLLAVNWLPALLGWADATVFVFDLGTVDAAVVDRARLQQREIRAVHWTGPLDWAGRVAPYNERLLRSLHEHTGGTLYLEDGTPTG</sequence>
<evidence type="ECO:0000313" key="5">
    <source>
        <dbReference type="Proteomes" id="UP001501285"/>
    </source>
</evidence>
<dbReference type="InterPro" id="IPR020084">
    <property type="entry name" value="NUDIX_hydrolase_CS"/>
</dbReference>
<proteinExistence type="predicted"/>
<protein>
    <recommendedName>
        <fullName evidence="6">GNAT family N-acetyltransferase</fullName>
    </recommendedName>
</protein>
<evidence type="ECO:0000259" key="2">
    <source>
        <dbReference type="PROSITE" id="PS51186"/>
    </source>
</evidence>
<dbReference type="Proteomes" id="UP001501285">
    <property type="component" value="Unassembled WGS sequence"/>
</dbReference>
<dbReference type="InterPro" id="IPR000086">
    <property type="entry name" value="NUDIX_hydrolase_dom"/>
</dbReference>
<accession>A0ABN2TXC1</accession>
<dbReference type="Gene3D" id="3.90.79.10">
    <property type="entry name" value="Nucleoside Triphosphate Pyrophosphohydrolase"/>
    <property type="match status" value="1"/>
</dbReference>
<feature type="domain" description="Nudix hydrolase" evidence="3">
    <location>
        <begin position="200"/>
        <end position="330"/>
    </location>
</feature>
<dbReference type="InterPro" id="IPR000182">
    <property type="entry name" value="GNAT_dom"/>
</dbReference>
<comment type="caution">
    <text evidence="4">The sequence shown here is derived from an EMBL/GenBank/DDBJ whole genome shotgun (WGS) entry which is preliminary data.</text>
</comment>
<dbReference type="Pfam" id="PF00293">
    <property type="entry name" value="NUDIX"/>
    <property type="match status" value="1"/>
</dbReference>
<feature type="domain" description="N-acetyltransferase" evidence="2">
    <location>
        <begin position="20"/>
        <end position="181"/>
    </location>
</feature>
<organism evidence="4 5">
    <name type="scientific">Terrabacter terrae</name>
    <dbReference type="NCBI Taxonomy" id="318434"/>
    <lineage>
        <taxon>Bacteria</taxon>
        <taxon>Bacillati</taxon>
        <taxon>Actinomycetota</taxon>
        <taxon>Actinomycetes</taxon>
        <taxon>Micrococcales</taxon>
        <taxon>Intrasporangiaceae</taxon>
        <taxon>Terrabacter</taxon>
    </lineage>
</organism>
<dbReference type="Gene3D" id="3.40.630.30">
    <property type="match status" value="1"/>
</dbReference>
<keyword evidence="5" id="KW-1185">Reference proteome</keyword>
<dbReference type="PROSITE" id="PS51186">
    <property type="entry name" value="GNAT"/>
    <property type="match status" value="1"/>
</dbReference>
<dbReference type="PROSITE" id="PS00893">
    <property type="entry name" value="NUDIX_BOX"/>
    <property type="match status" value="1"/>
</dbReference>
<evidence type="ECO:0000313" key="4">
    <source>
        <dbReference type="EMBL" id="GAA2023131.1"/>
    </source>
</evidence>
<dbReference type="PROSITE" id="PS51462">
    <property type="entry name" value="NUDIX"/>
    <property type="match status" value="1"/>
</dbReference>
<dbReference type="CDD" id="cd18876">
    <property type="entry name" value="NUDIX_Hydrolase"/>
    <property type="match status" value="1"/>
</dbReference>
<dbReference type="SUPFAM" id="SSF55811">
    <property type="entry name" value="Nudix"/>
    <property type="match status" value="1"/>
</dbReference>
<gene>
    <name evidence="4" type="ORF">GCM10009740_10390</name>
</gene>
<dbReference type="PANTHER" id="PTHR43441">
    <property type="entry name" value="RIBOSOMAL-PROTEIN-SERINE ACETYLTRANSFERASE"/>
    <property type="match status" value="1"/>
</dbReference>
<keyword evidence="1" id="KW-0378">Hydrolase</keyword>
<dbReference type="PANTHER" id="PTHR43441:SF10">
    <property type="entry name" value="ACETYLTRANSFERASE"/>
    <property type="match status" value="1"/>
</dbReference>
<dbReference type="InterPro" id="IPR015797">
    <property type="entry name" value="NUDIX_hydrolase-like_dom_sf"/>
</dbReference>
<dbReference type="Pfam" id="PF13302">
    <property type="entry name" value="Acetyltransf_3"/>
    <property type="match status" value="1"/>
</dbReference>
<reference evidence="4 5" key="1">
    <citation type="journal article" date="2019" name="Int. J. Syst. Evol. Microbiol.">
        <title>The Global Catalogue of Microorganisms (GCM) 10K type strain sequencing project: providing services to taxonomists for standard genome sequencing and annotation.</title>
        <authorList>
            <consortium name="The Broad Institute Genomics Platform"/>
            <consortium name="The Broad Institute Genome Sequencing Center for Infectious Disease"/>
            <person name="Wu L."/>
            <person name="Ma J."/>
        </authorList>
    </citation>
    <scope>NUCLEOTIDE SEQUENCE [LARGE SCALE GENOMIC DNA]</scope>
    <source>
        <strain evidence="4 5">JCM 14283</strain>
    </source>
</reference>
<dbReference type="EMBL" id="BAAANB010000002">
    <property type="protein sequence ID" value="GAA2023131.1"/>
    <property type="molecule type" value="Genomic_DNA"/>
</dbReference>
<evidence type="ECO:0000256" key="1">
    <source>
        <dbReference type="ARBA" id="ARBA00022801"/>
    </source>
</evidence>
<dbReference type="SUPFAM" id="SSF55729">
    <property type="entry name" value="Acyl-CoA N-acyltransferases (Nat)"/>
    <property type="match status" value="1"/>
</dbReference>
<evidence type="ECO:0000259" key="3">
    <source>
        <dbReference type="PROSITE" id="PS51462"/>
    </source>
</evidence>
<dbReference type="InterPro" id="IPR016181">
    <property type="entry name" value="Acyl_CoA_acyltransferase"/>
</dbReference>